<dbReference type="PRINTS" id="PR00886">
    <property type="entry name" value="HIGHMOBLTY12"/>
</dbReference>
<evidence type="ECO:0000259" key="6">
    <source>
        <dbReference type="PROSITE" id="PS50118"/>
    </source>
</evidence>
<evidence type="ECO:0000256" key="1">
    <source>
        <dbReference type="ARBA" id="ARBA00004123"/>
    </source>
</evidence>
<feature type="DNA-binding region" description="HMG box" evidence="5">
    <location>
        <begin position="91"/>
        <end position="159"/>
    </location>
</feature>
<proteinExistence type="inferred from homology"/>
<dbReference type="EMBL" id="LIAE01010445">
    <property type="protein sequence ID" value="PAV60849.1"/>
    <property type="molecule type" value="Genomic_DNA"/>
</dbReference>
<feature type="domain" description="HMG box" evidence="6">
    <location>
        <begin position="1"/>
        <end position="73"/>
    </location>
</feature>
<dbReference type="CDD" id="cd21978">
    <property type="entry name" value="HMG-box_HMGB_rpt1"/>
    <property type="match status" value="1"/>
</dbReference>
<evidence type="ECO:0000313" key="8">
    <source>
        <dbReference type="EMBL" id="PAV84218.1"/>
    </source>
</evidence>
<dbReference type="AlphaFoldDB" id="A0A2A2JGZ5"/>
<protein>
    <recommendedName>
        <fullName evidence="6">HMG box domain-containing protein</fullName>
    </recommendedName>
</protein>
<name>A0A2A2JGZ5_9BILA</name>
<dbReference type="GO" id="GO:0003677">
    <property type="term" value="F:DNA binding"/>
    <property type="evidence" value="ECO:0007669"/>
    <property type="project" value="UniProtKB-UniRule"/>
</dbReference>
<accession>A0A2A2JGZ5</accession>
<reference evidence="7 9" key="1">
    <citation type="journal article" date="2017" name="Curr. Biol.">
        <title>Genome architecture and evolution of a unichromosomal asexual nematode.</title>
        <authorList>
            <person name="Fradin H."/>
            <person name="Zegar C."/>
            <person name="Gutwein M."/>
            <person name="Lucas J."/>
            <person name="Kovtun M."/>
            <person name="Corcoran D."/>
            <person name="Baugh L.R."/>
            <person name="Kiontke K."/>
            <person name="Gunsalus K."/>
            <person name="Fitch D.H."/>
            <person name="Piano F."/>
        </authorList>
    </citation>
    <scope>NUCLEOTIDE SEQUENCE [LARGE SCALE GENOMIC DNA]</scope>
    <source>
        <strain evidence="7">PF1309</strain>
    </source>
</reference>
<evidence type="ECO:0000256" key="4">
    <source>
        <dbReference type="ARBA" id="ARBA00023242"/>
    </source>
</evidence>
<dbReference type="GO" id="GO:0005634">
    <property type="term" value="C:nucleus"/>
    <property type="evidence" value="ECO:0007669"/>
    <property type="project" value="UniProtKB-SubCell"/>
</dbReference>
<dbReference type="FunFam" id="1.10.30.10:FF:000016">
    <property type="entry name" value="FACT complex subunit SSRP1"/>
    <property type="match status" value="1"/>
</dbReference>
<feature type="DNA-binding region" description="HMG box" evidence="5">
    <location>
        <begin position="1"/>
        <end position="73"/>
    </location>
</feature>
<organism evidence="7 9">
    <name type="scientific">Diploscapter pachys</name>
    <dbReference type="NCBI Taxonomy" id="2018661"/>
    <lineage>
        <taxon>Eukaryota</taxon>
        <taxon>Metazoa</taxon>
        <taxon>Ecdysozoa</taxon>
        <taxon>Nematoda</taxon>
        <taxon>Chromadorea</taxon>
        <taxon>Rhabditida</taxon>
        <taxon>Rhabditina</taxon>
        <taxon>Rhabditomorpha</taxon>
        <taxon>Rhabditoidea</taxon>
        <taxon>Rhabditidae</taxon>
        <taxon>Diploscapter</taxon>
    </lineage>
</organism>
<dbReference type="OrthoDB" id="1919336at2759"/>
<comment type="similarity">
    <text evidence="2">Belongs to the HMGB family.</text>
</comment>
<dbReference type="FunFam" id="1.10.30.10:FF:000042">
    <property type="entry name" value="High mobility group protein 1.2"/>
    <property type="match status" value="1"/>
</dbReference>
<keyword evidence="4 5" id="KW-0539">Nucleus</keyword>
<evidence type="ECO:0000313" key="7">
    <source>
        <dbReference type="EMBL" id="PAV60849.1"/>
    </source>
</evidence>
<comment type="caution">
    <text evidence="7">The sequence shown here is derived from an EMBL/GenBank/DDBJ whole genome shotgun (WGS) entry which is preliminary data.</text>
</comment>
<dbReference type="EMBL" id="LIAE01006881">
    <property type="protein sequence ID" value="PAV84218.1"/>
    <property type="molecule type" value="Genomic_DNA"/>
</dbReference>
<comment type="subcellular location">
    <subcellularLocation>
        <location evidence="1">Nucleus</location>
    </subcellularLocation>
</comment>
<dbReference type="PROSITE" id="PS50118">
    <property type="entry name" value="HMG_BOX_2"/>
    <property type="match status" value="2"/>
</dbReference>
<evidence type="ECO:0000256" key="3">
    <source>
        <dbReference type="ARBA" id="ARBA00023125"/>
    </source>
</evidence>
<evidence type="ECO:0000256" key="2">
    <source>
        <dbReference type="ARBA" id="ARBA00008774"/>
    </source>
</evidence>
<feature type="domain" description="HMG box" evidence="6">
    <location>
        <begin position="91"/>
        <end position="159"/>
    </location>
</feature>
<keyword evidence="9" id="KW-1185">Reference proteome</keyword>
<dbReference type="Pfam" id="PF09011">
    <property type="entry name" value="HMG_box_2"/>
    <property type="match status" value="1"/>
</dbReference>
<sequence>MSYSALTVRDMGKPPMCYEEHKKKYPNENVQVTEISKKCSEKWKTMNDDEKRRFYELAQKDAERYQAEVAAYGGEDAMRKRKRAKKDPNAPKRALSAFFFFSQEKRPEVQAQHPDWKVGQIAQELGRLWRIMSNEEKEVYEKKANADKERYAEEMRDYKSAVMKIHPMGGMGELQDDDGNGMHVVHVEEIQHGLIENKSAQQWLQ</sequence>
<gene>
    <name evidence="7" type="ORF">WR25_02269</name>
    <name evidence="8" type="ORF">WR25_06133</name>
</gene>
<dbReference type="SMART" id="SM00398">
    <property type="entry name" value="HMG"/>
    <property type="match status" value="2"/>
</dbReference>
<keyword evidence="3 5" id="KW-0238">DNA-binding</keyword>
<dbReference type="InterPro" id="IPR036910">
    <property type="entry name" value="HMG_box_dom_sf"/>
</dbReference>
<dbReference type="PANTHER" id="PTHR48112:SF32">
    <property type="entry name" value="HIGH MOBILITY GROUP PROTEIN B3"/>
    <property type="match status" value="1"/>
</dbReference>
<dbReference type="STRING" id="2018661.A0A2A2JGZ5"/>
<evidence type="ECO:0000256" key="5">
    <source>
        <dbReference type="PROSITE-ProRule" id="PRU00267"/>
    </source>
</evidence>
<dbReference type="SUPFAM" id="SSF47095">
    <property type="entry name" value="HMG-box"/>
    <property type="match status" value="2"/>
</dbReference>
<dbReference type="Proteomes" id="UP000218231">
    <property type="component" value="Unassembled WGS sequence"/>
</dbReference>
<dbReference type="InterPro" id="IPR050342">
    <property type="entry name" value="HMGB"/>
</dbReference>
<dbReference type="Pfam" id="PF00505">
    <property type="entry name" value="HMG_box"/>
    <property type="match status" value="1"/>
</dbReference>
<evidence type="ECO:0000313" key="9">
    <source>
        <dbReference type="Proteomes" id="UP000218231"/>
    </source>
</evidence>
<dbReference type="Gene3D" id="1.10.30.10">
    <property type="entry name" value="High mobility group box domain"/>
    <property type="match status" value="2"/>
</dbReference>
<dbReference type="PANTHER" id="PTHR48112">
    <property type="entry name" value="HIGH MOBILITY GROUP PROTEIN DSP1"/>
    <property type="match status" value="1"/>
</dbReference>
<dbReference type="InterPro" id="IPR009071">
    <property type="entry name" value="HMG_box_dom"/>
</dbReference>